<name>A0A1C6J1T1_9FIRM</name>
<feature type="transmembrane region" description="Helical" evidence="1">
    <location>
        <begin position="204"/>
        <end position="231"/>
    </location>
</feature>
<gene>
    <name evidence="3" type="ORF">SAMEA3545359_01852</name>
</gene>
<dbReference type="Pfam" id="PF03703">
    <property type="entry name" value="bPH_2"/>
    <property type="match status" value="2"/>
</dbReference>
<proteinExistence type="predicted"/>
<reference evidence="3" key="1">
    <citation type="submission" date="2015-09" db="EMBL/GenBank/DDBJ databases">
        <authorList>
            <consortium name="Pathogen Informatics"/>
        </authorList>
    </citation>
    <scope>NUCLEOTIDE SEQUENCE</scope>
    <source>
        <strain evidence="3">2789STDY5834896</strain>
    </source>
</reference>
<feature type="domain" description="YdbS-like PH" evidence="2">
    <location>
        <begin position="61"/>
        <end position="123"/>
    </location>
</feature>
<organism evidence="3">
    <name type="scientific">uncultured Anaerotruncus sp</name>
    <dbReference type="NCBI Taxonomy" id="905011"/>
    <lineage>
        <taxon>Bacteria</taxon>
        <taxon>Bacillati</taxon>
        <taxon>Bacillota</taxon>
        <taxon>Clostridia</taxon>
        <taxon>Eubacteriales</taxon>
        <taxon>Oscillospiraceae</taxon>
        <taxon>Anaerotruncus</taxon>
        <taxon>environmental samples</taxon>
    </lineage>
</organism>
<feature type="transmembrane region" description="Helical" evidence="1">
    <location>
        <begin position="12"/>
        <end position="32"/>
    </location>
</feature>
<dbReference type="EMBL" id="FMHG01000001">
    <property type="protein sequence ID" value="SCJ76057.1"/>
    <property type="molecule type" value="Genomic_DNA"/>
</dbReference>
<dbReference type="PANTHER" id="PTHR34473">
    <property type="entry name" value="UPF0699 TRANSMEMBRANE PROTEIN YDBS"/>
    <property type="match status" value="1"/>
</dbReference>
<feature type="domain" description="YdbS-like PH" evidence="2">
    <location>
        <begin position="240"/>
        <end position="307"/>
    </location>
</feature>
<keyword evidence="1" id="KW-0812">Transmembrane</keyword>
<dbReference type="PANTHER" id="PTHR34473:SF2">
    <property type="entry name" value="UPF0699 TRANSMEMBRANE PROTEIN YDBT"/>
    <property type="match status" value="1"/>
</dbReference>
<evidence type="ECO:0000313" key="3">
    <source>
        <dbReference type="EMBL" id="SCJ76057.1"/>
    </source>
</evidence>
<feature type="transmembrane region" description="Helical" evidence="1">
    <location>
        <begin position="44"/>
        <end position="68"/>
    </location>
</feature>
<dbReference type="InterPro" id="IPR005182">
    <property type="entry name" value="YdbS-like_PH"/>
</dbReference>
<keyword evidence="1" id="KW-0472">Membrane</keyword>
<keyword evidence="1" id="KW-1133">Transmembrane helix</keyword>
<feature type="transmembrane region" description="Helical" evidence="1">
    <location>
        <begin position="161"/>
        <end position="184"/>
    </location>
</feature>
<accession>A0A1C6J1T1</accession>
<evidence type="ECO:0000259" key="2">
    <source>
        <dbReference type="Pfam" id="PF03703"/>
    </source>
</evidence>
<protein>
    <submittedName>
        <fullName evidence="3">Bacterial membrane flanked domain</fullName>
    </submittedName>
</protein>
<sequence>MIRRTHPVTIFANIGRFLFLLLVPLVRSLFYIRSGFFAWLEGAWVDIIVLLFILALAVLRWWCIYYYFTPSAIHIHEGFLLVRTRSIPYQKLSSIYLEDPFWYRPFGAVTLRLDTDAGSVKSHDAILVLKKSAAVELLQMGGIRQSLESLTHQQIFMSRNLYVVILSLITTNYFAGVTFLSVFITKVGDILGEEIAGRVYGTLAHVAQLVALGIPPVAVFLAVLLLLGWAISFARNLIRYYNFCITRAPHRLFITGGIFVQREYSVLFNKIHFLDIQQTLFTKILGIYSAYIKCSGYGKSDDIRPVIIPAAGKKAYRQYLQKLVPEFLLSERTIGPNLFSIFKFIIDPLGFLLADPLLWWVLCKLLPSWESLITVVALLLLVPILWFLCLRVADFLQSGIGVQKDCYTLRYSKGFTLHTVVVHRDKIARVRCRQSIIQMGDDACDVFIYTYGEGLTRHHLKNLPRQEVCRLFGLDPRKRHRFSLKSLVREL</sequence>
<feature type="transmembrane region" description="Helical" evidence="1">
    <location>
        <begin position="341"/>
        <end position="362"/>
    </location>
</feature>
<evidence type="ECO:0000256" key="1">
    <source>
        <dbReference type="SAM" id="Phobius"/>
    </source>
</evidence>
<feature type="transmembrane region" description="Helical" evidence="1">
    <location>
        <begin position="368"/>
        <end position="390"/>
    </location>
</feature>
<dbReference type="AlphaFoldDB" id="A0A1C6J1T1"/>